<reference evidence="2 3" key="1">
    <citation type="journal article" date="2016" name="Nat. Commun.">
        <title>Thousands of microbial genomes shed light on interconnected biogeochemical processes in an aquifer system.</title>
        <authorList>
            <person name="Anantharaman K."/>
            <person name="Brown C.T."/>
            <person name="Hug L.A."/>
            <person name="Sharon I."/>
            <person name="Castelle C.J."/>
            <person name="Probst A.J."/>
            <person name="Thomas B.C."/>
            <person name="Singh A."/>
            <person name="Wilkins M.J."/>
            <person name="Karaoz U."/>
            <person name="Brodie E.L."/>
            <person name="Williams K.H."/>
            <person name="Hubbard S.S."/>
            <person name="Banfield J.F."/>
        </authorList>
    </citation>
    <scope>NUCLEOTIDE SEQUENCE [LARGE SCALE GENOMIC DNA]</scope>
</reference>
<organism evidence="2 3">
    <name type="scientific">Candidatus Taylorbacteria bacterium RIFCSPHIGHO2_02_49_25</name>
    <dbReference type="NCBI Taxonomy" id="1802305"/>
    <lineage>
        <taxon>Bacteria</taxon>
        <taxon>Candidatus Tayloriibacteriota</taxon>
    </lineage>
</organism>
<protein>
    <submittedName>
        <fullName evidence="2">Uncharacterized protein</fullName>
    </submittedName>
</protein>
<keyword evidence="1" id="KW-1133">Transmembrane helix</keyword>
<accession>A0A1G2MBZ5</accession>
<comment type="caution">
    <text evidence="2">The sequence shown here is derived from an EMBL/GenBank/DDBJ whole genome shotgun (WGS) entry which is preliminary data.</text>
</comment>
<dbReference type="AlphaFoldDB" id="A0A1G2MBZ5"/>
<proteinExistence type="predicted"/>
<evidence type="ECO:0000313" key="2">
    <source>
        <dbReference type="EMBL" id="OHA21426.1"/>
    </source>
</evidence>
<dbReference type="Proteomes" id="UP000176493">
    <property type="component" value="Unassembled WGS sequence"/>
</dbReference>
<dbReference type="EMBL" id="MHRJ01000045">
    <property type="protein sequence ID" value="OHA21426.1"/>
    <property type="molecule type" value="Genomic_DNA"/>
</dbReference>
<evidence type="ECO:0000256" key="1">
    <source>
        <dbReference type="SAM" id="Phobius"/>
    </source>
</evidence>
<evidence type="ECO:0000313" key="3">
    <source>
        <dbReference type="Proteomes" id="UP000176493"/>
    </source>
</evidence>
<name>A0A1G2MBZ5_9BACT</name>
<gene>
    <name evidence="2" type="ORF">A2W52_02620</name>
</gene>
<keyword evidence="1" id="KW-0472">Membrane</keyword>
<feature type="transmembrane region" description="Helical" evidence="1">
    <location>
        <begin position="21"/>
        <end position="40"/>
    </location>
</feature>
<sequence>MKARLRPQRKQRRTIRVLNFGFFRARALVEVLATIMLINADGNADSRWQKEKTLTLIRVYPRPRRRYLRVGNTS</sequence>
<keyword evidence="1" id="KW-0812">Transmembrane</keyword>